<proteinExistence type="predicted"/>
<dbReference type="Proteomes" id="UP000481861">
    <property type="component" value="Unassembled WGS sequence"/>
</dbReference>
<feature type="region of interest" description="Disordered" evidence="1">
    <location>
        <begin position="202"/>
        <end position="251"/>
    </location>
</feature>
<dbReference type="AlphaFoldDB" id="A0A7C8IKA1"/>
<evidence type="ECO:0000256" key="1">
    <source>
        <dbReference type="SAM" id="MobiDB-lite"/>
    </source>
</evidence>
<reference evidence="2 3" key="1">
    <citation type="submission" date="2020-01" db="EMBL/GenBank/DDBJ databases">
        <authorList>
            <consortium name="DOE Joint Genome Institute"/>
            <person name="Haridas S."/>
            <person name="Albert R."/>
            <person name="Binder M."/>
            <person name="Bloem J."/>
            <person name="Labutti K."/>
            <person name="Salamov A."/>
            <person name="Andreopoulos B."/>
            <person name="Baker S.E."/>
            <person name="Barry K."/>
            <person name="Bills G."/>
            <person name="Bluhm B.H."/>
            <person name="Cannon C."/>
            <person name="Castanera R."/>
            <person name="Culley D.E."/>
            <person name="Daum C."/>
            <person name="Ezra D."/>
            <person name="Gonzalez J.B."/>
            <person name="Henrissat B."/>
            <person name="Kuo A."/>
            <person name="Liang C."/>
            <person name="Lipzen A."/>
            <person name="Lutzoni F."/>
            <person name="Magnuson J."/>
            <person name="Mondo S."/>
            <person name="Nolan M."/>
            <person name="Ohm R."/>
            <person name="Pangilinan J."/>
            <person name="Park H.-J.H."/>
            <person name="Ramirez L."/>
            <person name="Alfaro M."/>
            <person name="Sun H."/>
            <person name="Tritt A."/>
            <person name="Yoshinaga Y."/>
            <person name="Zwiers L.-H.L."/>
            <person name="Turgeon B.G."/>
            <person name="Goodwin S.B."/>
            <person name="Spatafora J.W."/>
            <person name="Crous P.W."/>
            <person name="Grigoriev I.V."/>
        </authorList>
    </citation>
    <scope>NUCLEOTIDE SEQUENCE [LARGE SCALE GENOMIC DNA]</scope>
    <source>
        <strain evidence="2 3">CBS 611.86</strain>
    </source>
</reference>
<protein>
    <submittedName>
        <fullName evidence="2">Uncharacterized protein</fullName>
    </submittedName>
</protein>
<organism evidence="2 3">
    <name type="scientific">Massariosphaeria phaeospora</name>
    <dbReference type="NCBI Taxonomy" id="100035"/>
    <lineage>
        <taxon>Eukaryota</taxon>
        <taxon>Fungi</taxon>
        <taxon>Dikarya</taxon>
        <taxon>Ascomycota</taxon>
        <taxon>Pezizomycotina</taxon>
        <taxon>Dothideomycetes</taxon>
        <taxon>Pleosporomycetidae</taxon>
        <taxon>Pleosporales</taxon>
        <taxon>Pleosporales incertae sedis</taxon>
        <taxon>Massariosphaeria</taxon>
    </lineage>
</organism>
<name>A0A7C8IKA1_9PLEO</name>
<gene>
    <name evidence="2" type="ORF">BDV95DRAFT_303188</name>
</gene>
<feature type="compositionally biased region" description="Low complexity" evidence="1">
    <location>
        <begin position="238"/>
        <end position="251"/>
    </location>
</feature>
<accession>A0A7C8IKA1</accession>
<comment type="caution">
    <text evidence="2">The sequence shown here is derived from an EMBL/GenBank/DDBJ whole genome shotgun (WGS) entry which is preliminary data.</text>
</comment>
<keyword evidence="3" id="KW-1185">Reference proteome</keyword>
<sequence length="279" mass="28040">MVVIRFGGFDVNNEGYLFSSTSSSNQTDSVPYYTVIVSFFFQHPSINSSSSSIGVKAIMKTAIIASLAVILPAASAIGTPPMATLRSTECPGGSSDTEYNVAINNLTVIGNHNALLPYHDLYTNVQLDAQSICGLELTDYSSMGTTLDINLVSCQAYRDKEGKEKGSASFGAKNPALISTTPVQINAVRCVAGDPRLPPVTSTGVASPAGTGAVANGTAAPTPAPTGGNSTGPGVPGNPGVVPGSPGATGAPGTGNAAMRLGMSAGLSVLVGAVALFAL</sequence>
<dbReference type="EMBL" id="JAADJZ010000005">
    <property type="protein sequence ID" value="KAF2874927.1"/>
    <property type="molecule type" value="Genomic_DNA"/>
</dbReference>
<evidence type="ECO:0000313" key="2">
    <source>
        <dbReference type="EMBL" id="KAF2874927.1"/>
    </source>
</evidence>
<feature type="compositionally biased region" description="Low complexity" evidence="1">
    <location>
        <begin position="208"/>
        <end position="228"/>
    </location>
</feature>
<dbReference type="OrthoDB" id="5091764at2759"/>
<evidence type="ECO:0000313" key="3">
    <source>
        <dbReference type="Proteomes" id="UP000481861"/>
    </source>
</evidence>